<dbReference type="Pfam" id="PF01636">
    <property type="entry name" value="APH"/>
    <property type="match status" value="1"/>
</dbReference>
<evidence type="ECO:0000313" key="3">
    <source>
        <dbReference type="Proteomes" id="UP000729733"/>
    </source>
</evidence>
<accession>A0A964BM24</accession>
<dbReference type="AlphaFoldDB" id="A0A964BM24"/>
<protein>
    <submittedName>
        <fullName evidence="2">Aminoglycoside phosphotransferase family protein</fullName>
    </submittedName>
</protein>
<dbReference type="Proteomes" id="UP000729733">
    <property type="component" value="Unassembled WGS sequence"/>
</dbReference>
<feature type="domain" description="Aminoglycoside phosphotransferase" evidence="1">
    <location>
        <begin position="95"/>
        <end position="228"/>
    </location>
</feature>
<dbReference type="Gene3D" id="3.90.1200.10">
    <property type="match status" value="1"/>
</dbReference>
<dbReference type="EMBL" id="JADWDC010000002">
    <property type="protein sequence ID" value="MCC0175554.1"/>
    <property type="molecule type" value="Genomic_DNA"/>
</dbReference>
<sequence length="395" mass="45483">MVFSLSSHNVWQYLQARNICSSTEISPSAIKPKDCKNFNLLVSFSDNCHYLVKQECWDTQGKTKGEFQQEWLIQRLVRHFPQLNCLQNVISEAIDYDRDNSIIVFNYLNNYCDLANFYDQHQIFPTAIATALGETLATIHRLTFKQNNYRDFLAKDSNYNLQKQPNLLKYLSRIKPELIGKVGEDAFKFYRLYQREVVIGEAIAQLEKKWLPCCLTHRDFRLANILVSLSCQAALNEAELISLSKRKDEAIIRIIDWERFSWGDPAFDLGTIIANYLKLWLGSLIVGTDIDIRTTLSLATTPLAFIQPSLVALTNSYLAAFPEITHHNSDFLTKAIQFAGYHLIELILAKIEYREPFDNTGICLLQIAKMLLCHPQESMMTVFGQEMNNEELART</sequence>
<gene>
    <name evidence="2" type="ORF">I4641_00985</name>
</gene>
<organism evidence="2 3">
    <name type="scientific">Waterburya agarophytonicola KI4</name>
    <dbReference type="NCBI Taxonomy" id="2874699"/>
    <lineage>
        <taxon>Bacteria</taxon>
        <taxon>Bacillati</taxon>
        <taxon>Cyanobacteriota</taxon>
        <taxon>Cyanophyceae</taxon>
        <taxon>Pleurocapsales</taxon>
        <taxon>Hyellaceae</taxon>
        <taxon>Waterburya</taxon>
        <taxon>Waterburya agarophytonicola</taxon>
    </lineage>
</organism>
<reference evidence="2" key="1">
    <citation type="journal article" date="2021" name="Antonie Van Leeuwenhoek">
        <title>Draft genome and description of Waterburya agarophytonicola gen. nov. sp. nov. (Pleurocapsales, Cyanobacteria): a seaweed symbiont.</title>
        <authorList>
            <person name="Bonthond G."/>
            <person name="Shalygin S."/>
            <person name="Bayer T."/>
            <person name="Weinberger F."/>
        </authorList>
    </citation>
    <scope>NUCLEOTIDE SEQUENCE</scope>
    <source>
        <strain evidence="2">KI4</strain>
    </source>
</reference>
<evidence type="ECO:0000259" key="1">
    <source>
        <dbReference type="Pfam" id="PF01636"/>
    </source>
</evidence>
<dbReference type="RefSeq" id="WP_229638559.1">
    <property type="nucleotide sequence ID" value="NZ_JADWDC010000002.1"/>
</dbReference>
<proteinExistence type="predicted"/>
<evidence type="ECO:0000313" key="2">
    <source>
        <dbReference type="EMBL" id="MCC0175554.1"/>
    </source>
</evidence>
<dbReference type="SUPFAM" id="SSF56112">
    <property type="entry name" value="Protein kinase-like (PK-like)"/>
    <property type="match status" value="1"/>
</dbReference>
<comment type="caution">
    <text evidence="2">The sequence shown here is derived from an EMBL/GenBank/DDBJ whole genome shotgun (WGS) entry which is preliminary data.</text>
</comment>
<dbReference type="InterPro" id="IPR002575">
    <property type="entry name" value="Aminoglycoside_PTrfase"/>
</dbReference>
<keyword evidence="3" id="KW-1185">Reference proteome</keyword>
<dbReference type="InterPro" id="IPR011009">
    <property type="entry name" value="Kinase-like_dom_sf"/>
</dbReference>
<name>A0A964BM24_9CYAN</name>